<dbReference type="GeneID" id="115880316"/>
<dbReference type="KEGG" id="soy:115880316"/>
<name>A0A6J2XPD1_SITOR</name>
<evidence type="ECO:0000313" key="2">
    <source>
        <dbReference type="Proteomes" id="UP000504635"/>
    </source>
</evidence>
<evidence type="ECO:0000256" key="1">
    <source>
        <dbReference type="SAM" id="Coils"/>
    </source>
</evidence>
<dbReference type="OrthoDB" id="8192537at2759"/>
<accession>A0A6J2XPD1</accession>
<keyword evidence="1" id="KW-0175">Coiled coil</keyword>
<dbReference type="InParanoid" id="A0A6J2XPD1"/>
<gene>
    <name evidence="3" type="primary">LOC115880316</name>
</gene>
<sequence>MENREELVSWLREMGYTGEMPESFVEIHNNSTSFVWEQLMQTVCPKDKAVNIKRNIILNRLKNKGLERQDEYVYKIKDIEVFRKKLELQNRLTLLREAAEEKQTKLQNLSQGCKLKEVSIDFLKNKIDRNEERNYLLDLKKEKLQIQNSEAEETLSRFKNVTPVEMESSNSSKEITETLEKCAQKLGEILTDNLKLSKENNMQSTFYTIKKKSKQSNTSSIASYMALREKEDFSEITRSCVKNIQNKENISPTEVKRNLFNIPKIIVEDVTKPETTVVVETKPKNRESLGLLSDLGDLNDSFSDFCKPLSLMNKLDASNVEVFDKTMQSSESSDSVVFNYKSQIEHSKGIKAYTKLIKDVYSDKVLNETLHSLLAVNNRKLLYDHVQKMMENLKVQFTKMVSVQNAVNSGKQKLNQEDIAKLQFIHIQTELKIIQQKRTLKSLVANIVRKKTEIVNFTPLNDETINEETLDLVIKHITLDANLNAMKKEINASDIEKIDELDLQIVQSKIFKVKNDIAANIHLIECAMSELKNSLKSLVSMKEKASAPLWHLRMFKTDSDWMQPLLENRWLEEMQVFRTFPMEYQRQCTFTDGKTFYRDLCIDNYPEDSNMEPEHLQMLCEILESPFSPPETVLLNIIKAKKKLEILRTLQNRNVHIPHRNYSFDDLRKEESYLVYAVERLKSIMYSTKAAKTLAVGNMTEQCMELWTEMPMKDFISTKRTFEGRTYEFYQAKLKTLL</sequence>
<dbReference type="RefSeq" id="XP_030753368.1">
    <property type="nucleotide sequence ID" value="XM_030897508.1"/>
</dbReference>
<feature type="coiled-coil region" evidence="1">
    <location>
        <begin position="85"/>
        <end position="112"/>
    </location>
</feature>
<evidence type="ECO:0000313" key="3">
    <source>
        <dbReference type="RefSeq" id="XP_030753368.1"/>
    </source>
</evidence>
<dbReference type="AlphaFoldDB" id="A0A6J2XPD1"/>
<keyword evidence="2" id="KW-1185">Reference proteome</keyword>
<organism evidence="2 3">
    <name type="scientific">Sitophilus oryzae</name>
    <name type="common">Rice weevil</name>
    <name type="synonym">Curculio oryzae</name>
    <dbReference type="NCBI Taxonomy" id="7048"/>
    <lineage>
        <taxon>Eukaryota</taxon>
        <taxon>Metazoa</taxon>
        <taxon>Ecdysozoa</taxon>
        <taxon>Arthropoda</taxon>
        <taxon>Hexapoda</taxon>
        <taxon>Insecta</taxon>
        <taxon>Pterygota</taxon>
        <taxon>Neoptera</taxon>
        <taxon>Endopterygota</taxon>
        <taxon>Coleoptera</taxon>
        <taxon>Polyphaga</taxon>
        <taxon>Cucujiformia</taxon>
        <taxon>Curculionidae</taxon>
        <taxon>Dryophthorinae</taxon>
        <taxon>Sitophilus</taxon>
    </lineage>
</organism>
<reference evidence="3" key="1">
    <citation type="submission" date="2025-08" db="UniProtKB">
        <authorList>
            <consortium name="RefSeq"/>
        </authorList>
    </citation>
    <scope>IDENTIFICATION</scope>
    <source>
        <tissue evidence="3">Gonads</tissue>
    </source>
</reference>
<protein>
    <submittedName>
        <fullName evidence="3">Uncharacterized protein LOC115880316 isoform X1</fullName>
    </submittedName>
</protein>
<dbReference type="Proteomes" id="UP000504635">
    <property type="component" value="Unplaced"/>
</dbReference>
<proteinExistence type="predicted"/>